<dbReference type="Gene3D" id="3.40.50.1820">
    <property type="entry name" value="alpha/beta hydrolase"/>
    <property type="match status" value="1"/>
</dbReference>
<dbReference type="PANTHER" id="PTHR11487">
    <property type="entry name" value="THIOESTERASE"/>
    <property type="match status" value="1"/>
</dbReference>
<evidence type="ECO:0000259" key="2">
    <source>
        <dbReference type="Pfam" id="PF00975"/>
    </source>
</evidence>
<dbReference type="RefSeq" id="WP_006156020.1">
    <property type="nucleotide sequence ID" value="NZ_AHJE01000002.1"/>
</dbReference>
<organism evidence="3 4">
    <name type="scientific">Cupriavidus basilensis OR16</name>
    <dbReference type="NCBI Taxonomy" id="1127483"/>
    <lineage>
        <taxon>Bacteria</taxon>
        <taxon>Pseudomonadati</taxon>
        <taxon>Pseudomonadota</taxon>
        <taxon>Betaproteobacteria</taxon>
        <taxon>Burkholderiales</taxon>
        <taxon>Burkholderiaceae</taxon>
        <taxon>Cupriavidus</taxon>
    </lineage>
</organism>
<dbReference type="Proteomes" id="UP000005808">
    <property type="component" value="Unassembled WGS sequence"/>
</dbReference>
<evidence type="ECO:0000313" key="3">
    <source>
        <dbReference type="EMBL" id="EHP44786.1"/>
    </source>
</evidence>
<dbReference type="InterPro" id="IPR029058">
    <property type="entry name" value="AB_hydrolase_fold"/>
</dbReference>
<dbReference type="InterPro" id="IPR001031">
    <property type="entry name" value="Thioesterase"/>
</dbReference>
<dbReference type="PANTHER" id="PTHR11487:SF0">
    <property type="entry name" value="S-ACYL FATTY ACID SYNTHASE THIOESTERASE, MEDIUM CHAIN"/>
    <property type="match status" value="1"/>
</dbReference>
<name>H1RY13_9BURK</name>
<feature type="domain" description="Thioesterase" evidence="2">
    <location>
        <begin position="18"/>
        <end position="231"/>
    </location>
</feature>
<gene>
    <name evidence="3" type="ORF">OR16_00610</name>
</gene>
<sequence length="256" mass="28282">MDDVRIAIAPRKHSAIRMYCLPCAGGSADVYREWDALMPDWIAVCPIELPGRGRRFGEPLCADARSLATSLLGQIRAAGPAPFVLFGHSMGALLAHEIALQMQASGRLAQLALLILSSREPPHCRADVDELRSTLPAPQFLDQVRRYGGLAPALESSAELLELFLPVFRNDFALVDRYRFKAAKPLACPLLAVCGDIEPDFTPQQLQAWEGYSSRWLGSRRFAGGHFYFSDSSVRAQLLDCVRLTVAEHCTGRLTW</sequence>
<dbReference type="Pfam" id="PF00975">
    <property type="entry name" value="Thioesterase"/>
    <property type="match status" value="1"/>
</dbReference>
<comment type="caution">
    <text evidence="3">The sequence shown here is derived from an EMBL/GenBank/DDBJ whole genome shotgun (WGS) entry which is preliminary data.</text>
</comment>
<comment type="similarity">
    <text evidence="1">Belongs to the thioesterase family.</text>
</comment>
<proteinExistence type="inferred from homology"/>
<dbReference type="SUPFAM" id="SSF53474">
    <property type="entry name" value="alpha/beta-Hydrolases"/>
    <property type="match status" value="1"/>
</dbReference>
<accession>H1RY13</accession>
<reference evidence="3 4" key="1">
    <citation type="journal article" date="2012" name="J. Bacteriol.">
        <title>De Novo Genome Project of Cupriavidus basilensis OR16.</title>
        <authorList>
            <person name="Cserhati M."/>
            <person name="Kriszt B."/>
            <person name="Szoboszlay S."/>
            <person name="Toth A."/>
            <person name="Szabo I."/>
            <person name="Tancsics A."/>
            <person name="Nagy I."/>
            <person name="Horvath B."/>
            <person name="Nagy I."/>
            <person name="Kukolya J."/>
        </authorList>
    </citation>
    <scope>NUCLEOTIDE SEQUENCE [LARGE SCALE GENOMIC DNA]</scope>
    <source>
        <strain evidence="3 4">OR16</strain>
    </source>
</reference>
<evidence type="ECO:0000256" key="1">
    <source>
        <dbReference type="ARBA" id="ARBA00007169"/>
    </source>
</evidence>
<dbReference type="OrthoDB" id="8480037at2"/>
<dbReference type="InterPro" id="IPR012223">
    <property type="entry name" value="TEII"/>
</dbReference>
<evidence type="ECO:0000313" key="4">
    <source>
        <dbReference type="Proteomes" id="UP000005808"/>
    </source>
</evidence>
<protein>
    <submittedName>
        <fullName evidence="3">Acinetobactin biosynthesis protein</fullName>
    </submittedName>
</protein>
<dbReference type="AlphaFoldDB" id="H1RY13"/>
<dbReference type="GO" id="GO:0008610">
    <property type="term" value="P:lipid biosynthetic process"/>
    <property type="evidence" value="ECO:0007669"/>
    <property type="project" value="TreeGrafter"/>
</dbReference>
<dbReference type="EMBL" id="AHJE01000002">
    <property type="protein sequence ID" value="EHP44786.1"/>
    <property type="molecule type" value="Genomic_DNA"/>
</dbReference>